<dbReference type="AlphaFoldDB" id="A0A9D1TIY9"/>
<sequence>MNTKKFSDALSQIDNKYIDEAINYKKNKKITWIKFGTVAACFAVVVTAVSVLPNVTPDKPKNRFGLSDNSYNVTIFYNEKAPNISTEKSLLCSYTEEELFTVFDTHIFKGKILSLDNIEIDFNGQKMYRAIAQIKIEKVYRGSCDKGDTVSVMLPCPITEGVWVEDTDTVCAMKEGMTGIFMPIFYTEENSFLEYNNARLVQKDIADYGFPDGMRYAFLETEDGLIFDRYSYETISDAKTLDEVEEYIQTMLEKLSE</sequence>
<evidence type="ECO:0000256" key="1">
    <source>
        <dbReference type="SAM" id="Phobius"/>
    </source>
</evidence>
<evidence type="ECO:0000313" key="2">
    <source>
        <dbReference type="EMBL" id="HIV62460.1"/>
    </source>
</evidence>
<dbReference type="Proteomes" id="UP000886808">
    <property type="component" value="Unassembled WGS sequence"/>
</dbReference>
<name>A0A9D1TIY9_9FIRM</name>
<gene>
    <name evidence="2" type="ORF">H9746_06445</name>
</gene>
<keyword evidence="1" id="KW-0812">Transmembrane</keyword>
<reference evidence="2" key="2">
    <citation type="submission" date="2021-04" db="EMBL/GenBank/DDBJ databases">
        <authorList>
            <person name="Gilroy R."/>
        </authorList>
    </citation>
    <scope>NUCLEOTIDE SEQUENCE</scope>
    <source>
        <strain evidence="2">CHK193-4272</strain>
    </source>
</reference>
<reference evidence="2" key="1">
    <citation type="journal article" date="2021" name="PeerJ">
        <title>Extensive microbial diversity within the chicken gut microbiome revealed by metagenomics and culture.</title>
        <authorList>
            <person name="Gilroy R."/>
            <person name="Ravi A."/>
            <person name="Getino M."/>
            <person name="Pursley I."/>
            <person name="Horton D.L."/>
            <person name="Alikhan N.F."/>
            <person name="Baker D."/>
            <person name="Gharbi K."/>
            <person name="Hall N."/>
            <person name="Watson M."/>
            <person name="Adriaenssens E.M."/>
            <person name="Foster-Nyarko E."/>
            <person name="Jarju S."/>
            <person name="Secka A."/>
            <person name="Antonio M."/>
            <person name="Oren A."/>
            <person name="Chaudhuri R.R."/>
            <person name="La Ragione R."/>
            <person name="Hildebrand F."/>
            <person name="Pallen M.J."/>
        </authorList>
    </citation>
    <scope>NUCLEOTIDE SEQUENCE</scope>
    <source>
        <strain evidence="2">CHK193-4272</strain>
    </source>
</reference>
<proteinExistence type="predicted"/>
<keyword evidence="1" id="KW-1133">Transmembrane helix</keyword>
<evidence type="ECO:0000313" key="3">
    <source>
        <dbReference type="Proteomes" id="UP000886808"/>
    </source>
</evidence>
<keyword evidence="1" id="KW-0472">Membrane</keyword>
<organism evidence="2 3">
    <name type="scientific">Candidatus Butyricicoccus avistercoris</name>
    <dbReference type="NCBI Taxonomy" id="2838518"/>
    <lineage>
        <taxon>Bacteria</taxon>
        <taxon>Bacillati</taxon>
        <taxon>Bacillota</taxon>
        <taxon>Clostridia</taxon>
        <taxon>Eubacteriales</taxon>
        <taxon>Butyricicoccaceae</taxon>
        <taxon>Butyricicoccus</taxon>
    </lineage>
</organism>
<accession>A0A9D1TIY9</accession>
<feature type="transmembrane region" description="Helical" evidence="1">
    <location>
        <begin position="32"/>
        <end position="52"/>
    </location>
</feature>
<dbReference type="EMBL" id="DXIE01000035">
    <property type="protein sequence ID" value="HIV62460.1"/>
    <property type="molecule type" value="Genomic_DNA"/>
</dbReference>
<comment type="caution">
    <text evidence="2">The sequence shown here is derived from an EMBL/GenBank/DDBJ whole genome shotgun (WGS) entry which is preliminary data.</text>
</comment>
<protein>
    <submittedName>
        <fullName evidence="2">Uncharacterized protein</fullName>
    </submittedName>
</protein>